<name>A0AAD6X3P1_9AGAR</name>
<proteinExistence type="predicted"/>
<reference evidence="1" key="1">
    <citation type="submission" date="2023-03" db="EMBL/GenBank/DDBJ databases">
        <title>Massive genome expansion in bonnet fungi (Mycena s.s.) driven by repeated elements and novel gene families across ecological guilds.</title>
        <authorList>
            <consortium name="Lawrence Berkeley National Laboratory"/>
            <person name="Harder C.B."/>
            <person name="Miyauchi S."/>
            <person name="Viragh M."/>
            <person name="Kuo A."/>
            <person name="Thoen E."/>
            <person name="Andreopoulos B."/>
            <person name="Lu D."/>
            <person name="Skrede I."/>
            <person name="Drula E."/>
            <person name="Henrissat B."/>
            <person name="Morin E."/>
            <person name="Kohler A."/>
            <person name="Barry K."/>
            <person name="LaButti K."/>
            <person name="Morin E."/>
            <person name="Salamov A."/>
            <person name="Lipzen A."/>
            <person name="Mereny Z."/>
            <person name="Hegedus B."/>
            <person name="Baldrian P."/>
            <person name="Stursova M."/>
            <person name="Weitz H."/>
            <person name="Taylor A."/>
            <person name="Grigoriev I.V."/>
            <person name="Nagy L.G."/>
            <person name="Martin F."/>
            <person name="Kauserud H."/>
        </authorList>
    </citation>
    <scope>NUCLEOTIDE SEQUENCE</scope>
    <source>
        <strain evidence="1">CBHHK200</strain>
    </source>
</reference>
<gene>
    <name evidence="1" type="ORF">C8F04DRAFT_1263285</name>
</gene>
<dbReference type="Proteomes" id="UP001218188">
    <property type="component" value="Unassembled WGS sequence"/>
</dbReference>
<organism evidence="1 2">
    <name type="scientific">Mycena alexandri</name>
    <dbReference type="NCBI Taxonomy" id="1745969"/>
    <lineage>
        <taxon>Eukaryota</taxon>
        <taxon>Fungi</taxon>
        <taxon>Dikarya</taxon>
        <taxon>Basidiomycota</taxon>
        <taxon>Agaricomycotina</taxon>
        <taxon>Agaricomycetes</taxon>
        <taxon>Agaricomycetidae</taxon>
        <taxon>Agaricales</taxon>
        <taxon>Marasmiineae</taxon>
        <taxon>Mycenaceae</taxon>
        <taxon>Mycena</taxon>
    </lineage>
</organism>
<protein>
    <submittedName>
        <fullName evidence="1">Uncharacterized protein</fullName>
    </submittedName>
</protein>
<dbReference type="EMBL" id="JARJCM010000085">
    <property type="protein sequence ID" value="KAJ7031014.1"/>
    <property type="molecule type" value="Genomic_DNA"/>
</dbReference>
<keyword evidence="2" id="KW-1185">Reference proteome</keyword>
<comment type="caution">
    <text evidence="1">The sequence shown here is derived from an EMBL/GenBank/DDBJ whole genome shotgun (WGS) entry which is preliminary data.</text>
</comment>
<accession>A0AAD6X3P1</accession>
<evidence type="ECO:0000313" key="1">
    <source>
        <dbReference type="EMBL" id="KAJ7031014.1"/>
    </source>
</evidence>
<sequence>MDATSHTLFPSTTPSLSPFSFATSIIVHRLHLSSLPGLKCLRTLSSPPGLVDQARLTYRLCNFAKIPSRGLETSSRLQDLLKAPRPPQGFKASSKFQDLLQQAIVNSFKISSGFDIYIQRKSDLVSPQGRRLLRKD</sequence>
<evidence type="ECO:0000313" key="2">
    <source>
        <dbReference type="Proteomes" id="UP001218188"/>
    </source>
</evidence>
<dbReference type="AlphaFoldDB" id="A0AAD6X3P1"/>